<reference evidence="3 5" key="2">
    <citation type="submission" date="2024-01" db="EMBL/GenBank/DDBJ databases">
        <title>Comparative Genomics of Leclercia adecarboxylata Strains Isolated from Several Sources.</title>
        <authorList>
            <person name="Yescas-Zazueta V."/>
            <person name="Balbuena-Alonso M.G."/>
            <person name="Valencia D."/>
            <person name="Mendez-Pfeiffer P.A."/>
            <person name="Ballesteros-Monrreal M.G."/>
            <person name="Rocha-Gracia R.D.C."/>
            <person name="Barrios-Villa E."/>
        </authorList>
    </citation>
    <scope>NUCLEOTIDE SEQUENCE [LARGE SCALE GENOMIC DNA]</scope>
    <source>
        <strain evidence="3 5">33MEM</strain>
    </source>
</reference>
<keyword evidence="2" id="KW-0808">Transferase</keyword>
<comment type="caution">
    <text evidence="2">The sequence shown here is derived from an EMBL/GenBank/DDBJ whole genome shotgun (WGS) entry which is preliminary data.</text>
</comment>
<keyword evidence="2" id="KW-0695">RNA-directed DNA polymerase</keyword>
<dbReference type="EMBL" id="JAYMCU010000132">
    <property type="protein sequence ID" value="MEC3939313.1"/>
    <property type="molecule type" value="Genomic_DNA"/>
</dbReference>
<dbReference type="CDD" id="cd01646">
    <property type="entry name" value="RT_Bac_retron_I"/>
    <property type="match status" value="1"/>
</dbReference>
<name>A0A9X3YB07_9ENTR</name>
<dbReference type="Proteomes" id="UP001357437">
    <property type="component" value="Unassembled WGS sequence"/>
</dbReference>
<dbReference type="GO" id="GO:0003964">
    <property type="term" value="F:RNA-directed DNA polymerase activity"/>
    <property type="evidence" value="ECO:0007669"/>
    <property type="project" value="UniProtKB-KW"/>
</dbReference>
<dbReference type="InterPro" id="IPR000477">
    <property type="entry name" value="RT_dom"/>
</dbReference>
<keyword evidence="2" id="KW-0548">Nucleotidyltransferase</keyword>
<feature type="domain" description="Reverse transcriptase" evidence="1">
    <location>
        <begin position="179"/>
        <end position="325"/>
    </location>
</feature>
<dbReference type="AlphaFoldDB" id="A0A9X3YB07"/>
<dbReference type="Pfam" id="PF00078">
    <property type="entry name" value="RVT_1"/>
    <property type="match status" value="1"/>
</dbReference>
<evidence type="ECO:0000313" key="4">
    <source>
        <dbReference type="Proteomes" id="UP001149314"/>
    </source>
</evidence>
<organism evidence="2 4">
    <name type="scientific">Leclercia adecarboxylata</name>
    <dbReference type="NCBI Taxonomy" id="83655"/>
    <lineage>
        <taxon>Bacteria</taxon>
        <taxon>Pseudomonadati</taxon>
        <taxon>Pseudomonadota</taxon>
        <taxon>Gammaproteobacteria</taxon>
        <taxon>Enterobacterales</taxon>
        <taxon>Enterobacteriaceae</taxon>
        <taxon>Leclercia</taxon>
    </lineage>
</organism>
<dbReference type="SUPFAM" id="SSF56317">
    <property type="entry name" value="Carbon-nitrogen hydrolase"/>
    <property type="match status" value="1"/>
</dbReference>
<sequence length="998" mass="115939">MLTSDFITIKDIYLAYRKAKQEAFFDTFHSNPTAFAEFEHDLHQNLFEVYKELVESDSSWSKNNNFIGGFSYIPKSIDDSKWNKNESIHYRSVDPNVDWSQRYKENQKIKLDPEYRLIITATVKYQIISALWVIKVGQKLEEKLDITHSYGNRLRRYGYQDLSGDKDYILNENSTGLFQPYFTAYKSWRQKGLDAMKELLKSGKDVTAVTMDIASFYHNISPKFLLKPSFLRTLGVELTSEEIFFTQKLIESIETWYSNTPDYKMRPEGAIPVGLSASKIISNVLLYELDRDFVSGISPKYYGRYVDDIFVVFETPDNTLSGNAIMSYISNSVGCVKLERVKGLLPNLRVKLNYAEDSYLEFKAKKQKIFSLSSEHGADLIYQISSQIREQSSEYRMLPLLPSNSVKMAEKTLLVSSDASLTADALRKADVLAIRRLGLSLLIRDIERYSADLRKNEWITIRKEFYGLTERHLLTPKGFFEYSSYYSRIFQVMISNHDFIEAKNFIDKLISTFELIKETTHLNSKLKQDYCKGYFKKSLQDTALKASTVKNFDKWAELDDVINHLSKLSIHSYQKIDSKLISLMLLTSDLGLRPYKEFWYYEQSQDASCISRPKQKDITNLLRLPLIDEFRKSLPLKTPFWPALAFSTRPLSIQEIILIKPEVLKEPHLFEQTIMAFRGAKIIRSHEFCKESKEGITYSIPHIYKEKINIALTSFETTENTYEMVIKGSPVKSLERYEKINSLINNILRSNTRKDYIVFPECSIPRRWALNIAKKLGMQGISFIAGLEYYRKNGDPKLRNDSLISLCTYWPGYLTNLLFMQSKMNPSYDEVLNLKKLNKELFIPEKKDESVIYMHGDYFFGVLICSDLTNPRNRVRLQGKIDTLFVLEWNSDVNTFGYLIEGAAHDIHSFIVQVNNRMYGDSRLRTPYRESFKRDMVKLKGGIDDFFVIAEIEYLPLREYQLNGVMTDSSEAFKPVPIGFDLSPNRIIKKVFFGESDE</sequence>
<dbReference type="RefSeq" id="WP_272708258.1">
    <property type="nucleotide sequence ID" value="NZ_JAOBPK010000015.1"/>
</dbReference>
<protein>
    <submittedName>
        <fullName evidence="2">RNA-directed DNA polymerase</fullName>
    </submittedName>
</protein>
<evidence type="ECO:0000313" key="5">
    <source>
        <dbReference type="Proteomes" id="UP001357437"/>
    </source>
</evidence>
<reference evidence="2" key="1">
    <citation type="journal article" date="2023" name="Genes Genomics">
        <title>Genomic insights of Leclercia adecarboxylata strains linked to an outbreak in public hospitals in Mexico.</title>
        <authorList>
            <person name="Barrios-Villa E."/>
            <person name="Pacheco-Flores B."/>
            <person name="Lozano-Zarain P."/>
            <person name="Del Campo-Ortega R."/>
            <person name="de Jesus Ascencio-Montiel I."/>
            <person name="Gonzalez-Leon M."/>
            <person name="Camorlinga-Ponce M."/>
            <person name="Gaytan Cervantes F.J."/>
            <person name="Gonzalez Torres C."/>
            <person name="Aguilar E."/>
            <person name="Gonzalez Ibarra J."/>
            <person name="Torres Lopez F.J."/>
            <person name="Rosas-Vargas H."/>
            <person name="Gonzalez-Bonilla C.R."/>
            <person name="Del Carmen Rocha-Gracia R."/>
        </authorList>
    </citation>
    <scope>NUCLEOTIDE SEQUENCE</scope>
    <source>
        <strain evidence="2">Lac40</strain>
    </source>
</reference>
<proteinExistence type="predicted"/>
<evidence type="ECO:0000313" key="2">
    <source>
        <dbReference type="EMBL" id="MDC6639357.1"/>
    </source>
</evidence>
<evidence type="ECO:0000313" key="3">
    <source>
        <dbReference type="EMBL" id="MEC3939313.1"/>
    </source>
</evidence>
<dbReference type="EMBL" id="JAOURS010000014">
    <property type="protein sequence ID" value="MDC6639357.1"/>
    <property type="molecule type" value="Genomic_DNA"/>
</dbReference>
<evidence type="ECO:0000259" key="1">
    <source>
        <dbReference type="Pfam" id="PF00078"/>
    </source>
</evidence>
<accession>A0A9X3YB07</accession>
<dbReference type="Proteomes" id="UP001149314">
    <property type="component" value="Unassembled WGS sequence"/>
</dbReference>
<keyword evidence="5" id="KW-1185">Reference proteome</keyword>
<gene>
    <name evidence="2" type="ORF">OEZ79_14030</name>
    <name evidence="3" type="ORF">VOF76_24645</name>
</gene>
<dbReference type="InterPro" id="IPR036526">
    <property type="entry name" value="C-N_Hydrolase_sf"/>
</dbReference>